<reference evidence="1 2" key="1">
    <citation type="submission" date="2017-12" db="EMBL/GenBank/DDBJ databases">
        <title>Genomes of bacteria within cyanobacterial aggregates.</title>
        <authorList>
            <person name="Cai H."/>
        </authorList>
    </citation>
    <scope>NUCLEOTIDE SEQUENCE [LARGE SCALE GENOMIC DNA]</scope>
    <source>
        <strain evidence="1 2">TH16</strain>
    </source>
</reference>
<evidence type="ECO:0000313" key="1">
    <source>
        <dbReference type="EMBL" id="AUN31979.1"/>
    </source>
</evidence>
<keyword evidence="2" id="KW-1185">Reference proteome</keyword>
<dbReference type="RefSeq" id="WP_102113533.1">
    <property type="nucleotide sequence ID" value="NZ_BMGN01000012.1"/>
</dbReference>
<sequence>MNPNNTGRRRLPLLPMAALMAASACTAPPPVDPCLLRQQHEDGSITCLIPRGAAPAPAAAPVPARTPVDQLRAVGAGGAA</sequence>
<dbReference type="EMBL" id="CP025612">
    <property type="protein sequence ID" value="AUN31979.1"/>
    <property type="molecule type" value="Genomic_DNA"/>
</dbReference>
<accession>A0A2K9NFV4</accession>
<gene>
    <name evidence="1" type="ORF">C0V82_16245</name>
</gene>
<organism evidence="1 2">
    <name type="scientific">Niveispirillum cyanobacteriorum</name>
    <dbReference type="NCBI Taxonomy" id="1612173"/>
    <lineage>
        <taxon>Bacteria</taxon>
        <taxon>Pseudomonadati</taxon>
        <taxon>Pseudomonadota</taxon>
        <taxon>Alphaproteobacteria</taxon>
        <taxon>Rhodospirillales</taxon>
        <taxon>Azospirillaceae</taxon>
        <taxon>Niveispirillum</taxon>
    </lineage>
</organism>
<dbReference type="AlphaFoldDB" id="A0A2K9NFV4"/>
<dbReference type="KEGG" id="ncb:C0V82_16245"/>
<name>A0A2K9NFV4_9PROT</name>
<dbReference type="Proteomes" id="UP000234752">
    <property type="component" value="Chromosome eg_2"/>
</dbReference>
<protein>
    <submittedName>
        <fullName evidence="1">Uncharacterized protein</fullName>
    </submittedName>
</protein>
<evidence type="ECO:0000313" key="2">
    <source>
        <dbReference type="Proteomes" id="UP000234752"/>
    </source>
</evidence>
<proteinExistence type="predicted"/>